<dbReference type="AlphaFoldDB" id="A0AAU9G3R2"/>
<evidence type="ECO:0000256" key="3">
    <source>
        <dbReference type="ARBA" id="ARBA00023015"/>
    </source>
</evidence>
<feature type="region of interest" description="Disordered" evidence="8">
    <location>
        <begin position="1"/>
        <end position="48"/>
    </location>
</feature>
<dbReference type="Pfam" id="PF08598">
    <property type="entry name" value="Sds3"/>
    <property type="match status" value="1"/>
</dbReference>
<keyword evidence="7" id="KW-0175">Coiled coil</keyword>
<dbReference type="EMBL" id="AP029266">
    <property type="protein sequence ID" value="BFG02195.1"/>
    <property type="molecule type" value="Genomic_DNA"/>
</dbReference>
<sequence length="285" mass="31868">MPVKNGDSDGEGDVSGAESERSNSSQGRDSSDEEENNECDSDDSSEMDVCEIERIRAEHIEDMLSLERQFNTLREQYYFERIAWIESQLAEVRSGRSEEYVHPQRDLDKVYRTRIEVADVLRRFRLQNIEHKFLSEEQACVQHLESEKHMVGENLREELEERIRRLEEDRHNVDISWADWGTDKRQSKVRGPGRKKAVTVTGPYVVYMLREEDIMEDWTIIRKALKRTSTASTTGAGPAQGGPVPPTSGTSALAGPTVGIGMSMGMGMGLSALSGGVPAMAAGSV</sequence>
<evidence type="ECO:0000256" key="4">
    <source>
        <dbReference type="ARBA" id="ARBA00023163"/>
    </source>
</evidence>
<evidence type="ECO:0000256" key="7">
    <source>
        <dbReference type="SAM" id="Coils"/>
    </source>
</evidence>
<name>A0AAU9G3R2_DROMD</name>
<evidence type="ECO:0000313" key="9">
    <source>
        <dbReference type="EMBL" id="BFG02195.1"/>
    </source>
</evidence>
<dbReference type="GO" id="GO:0005654">
    <property type="term" value="C:nucleoplasm"/>
    <property type="evidence" value="ECO:0007669"/>
    <property type="project" value="UniProtKB-ARBA"/>
</dbReference>
<evidence type="ECO:0000256" key="5">
    <source>
        <dbReference type="ARBA" id="ARBA00023242"/>
    </source>
</evidence>
<comment type="similarity">
    <text evidence="6">Belongs to the BRMS1 family.</text>
</comment>
<feature type="coiled-coil region" evidence="7">
    <location>
        <begin position="149"/>
        <end position="176"/>
    </location>
</feature>
<evidence type="ECO:0000256" key="6">
    <source>
        <dbReference type="ARBA" id="ARBA00038256"/>
    </source>
</evidence>
<evidence type="ECO:0000256" key="8">
    <source>
        <dbReference type="SAM" id="MobiDB-lite"/>
    </source>
</evidence>
<accession>A0AAU9G3R2</accession>
<dbReference type="InterPro" id="IPR013907">
    <property type="entry name" value="Sds3"/>
</dbReference>
<gene>
    <name evidence="9" type="ORF">DMAD_01767</name>
</gene>
<reference evidence="9 10" key="1">
    <citation type="submission" date="2024-02" db="EMBL/GenBank/DDBJ databases">
        <title>A chromosome-level genome assembly of Drosophila madeirensis, a fruit fly species endemic to Madeira island.</title>
        <authorList>
            <person name="Tomihara K."/>
            <person name="Llopart A."/>
            <person name="Yamamoto D."/>
        </authorList>
    </citation>
    <scope>NUCLEOTIDE SEQUENCE [LARGE SCALE GENOMIC DNA]</scope>
    <source>
        <strain evidence="9 10">RF1</strain>
    </source>
</reference>
<dbReference type="Proteomes" id="UP001500889">
    <property type="component" value="Chromosome A"/>
</dbReference>
<keyword evidence="4" id="KW-0804">Transcription</keyword>
<evidence type="ECO:0000313" key="10">
    <source>
        <dbReference type="Proteomes" id="UP001500889"/>
    </source>
</evidence>
<evidence type="ECO:0000256" key="1">
    <source>
        <dbReference type="ARBA" id="ARBA00004123"/>
    </source>
</evidence>
<comment type="subcellular location">
    <subcellularLocation>
        <location evidence="1">Nucleus</location>
    </subcellularLocation>
</comment>
<feature type="compositionally biased region" description="Acidic residues" evidence="8">
    <location>
        <begin position="31"/>
        <end position="48"/>
    </location>
</feature>
<keyword evidence="3" id="KW-0805">Transcription regulation</keyword>
<keyword evidence="5" id="KW-0539">Nucleus</keyword>
<dbReference type="Gene3D" id="1.20.5.1500">
    <property type="match status" value="1"/>
</dbReference>
<keyword evidence="2" id="KW-0678">Repressor</keyword>
<keyword evidence="10" id="KW-1185">Reference proteome</keyword>
<proteinExistence type="inferred from homology"/>
<evidence type="ECO:0000256" key="2">
    <source>
        <dbReference type="ARBA" id="ARBA00022491"/>
    </source>
</evidence>
<organism evidence="9 10">
    <name type="scientific">Drosophila madeirensis</name>
    <name type="common">Fruit fly</name>
    <dbReference type="NCBI Taxonomy" id="30013"/>
    <lineage>
        <taxon>Eukaryota</taxon>
        <taxon>Metazoa</taxon>
        <taxon>Ecdysozoa</taxon>
        <taxon>Arthropoda</taxon>
        <taxon>Hexapoda</taxon>
        <taxon>Insecta</taxon>
        <taxon>Pterygota</taxon>
        <taxon>Neoptera</taxon>
        <taxon>Endopterygota</taxon>
        <taxon>Diptera</taxon>
        <taxon>Brachycera</taxon>
        <taxon>Muscomorpha</taxon>
        <taxon>Ephydroidea</taxon>
        <taxon>Drosophilidae</taxon>
        <taxon>Drosophila</taxon>
        <taxon>Sophophora</taxon>
    </lineage>
</organism>
<dbReference type="FunFam" id="1.20.5.1500:FF:000002">
    <property type="entry name" value="breast cancer metastasis-suppressor 1-like protein-A"/>
    <property type="match status" value="1"/>
</dbReference>
<protein>
    <submittedName>
        <fullName evidence="9">Breast cancer metastasis-suppressor 1-like protein</fullName>
    </submittedName>
</protein>
<dbReference type="PANTHER" id="PTHR21964">
    <property type="entry name" value="BREAST CANCER METASTASIS-SUPPRESSOR 1"/>
    <property type="match status" value="1"/>
</dbReference>
<dbReference type="GO" id="GO:0010468">
    <property type="term" value="P:regulation of gene expression"/>
    <property type="evidence" value="ECO:0007669"/>
    <property type="project" value="UniProtKB-ARBA"/>
</dbReference>
<dbReference type="SMART" id="SM01401">
    <property type="entry name" value="Sds3"/>
    <property type="match status" value="1"/>
</dbReference>
<feature type="region of interest" description="Disordered" evidence="8">
    <location>
        <begin position="229"/>
        <end position="253"/>
    </location>
</feature>